<feature type="coiled-coil region" evidence="1">
    <location>
        <begin position="99"/>
        <end position="165"/>
    </location>
</feature>
<accession>A0A1Y2BES2</accession>
<evidence type="ECO:0000256" key="3">
    <source>
        <dbReference type="SAM" id="Phobius"/>
    </source>
</evidence>
<feature type="compositionally biased region" description="Basic and acidic residues" evidence="2">
    <location>
        <begin position="1"/>
        <end position="18"/>
    </location>
</feature>
<feature type="transmembrane region" description="Helical" evidence="3">
    <location>
        <begin position="277"/>
        <end position="293"/>
    </location>
</feature>
<feature type="compositionally biased region" description="Basic and acidic residues" evidence="2">
    <location>
        <begin position="25"/>
        <end position="39"/>
    </location>
</feature>
<dbReference type="AlphaFoldDB" id="A0A1Y2BES2"/>
<keyword evidence="3" id="KW-0812">Transmembrane</keyword>
<proteinExistence type="predicted"/>
<evidence type="ECO:0000256" key="2">
    <source>
        <dbReference type="SAM" id="MobiDB-lite"/>
    </source>
</evidence>
<feature type="region of interest" description="Disordered" evidence="2">
    <location>
        <begin position="1"/>
        <end position="39"/>
    </location>
</feature>
<dbReference type="Proteomes" id="UP000193920">
    <property type="component" value="Unassembled WGS sequence"/>
</dbReference>
<reference evidence="4 5" key="1">
    <citation type="submission" date="2016-08" db="EMBL/GenBank/DDBJ databases">
        <title>A Parts List for Fungal Cellulosomes Revealed by Comparative Genomics.</title>
        <authorList>
            <consortium name="DOE Joint Genome Institute"/>
            <person name="Haitjema C.H."/>
            <person name="Gilmore S.P."/>
            <person name="Henske J.K."/>
            <person name="Solomon K.V."/>
            <person name="De Groot R."/>
            <person name="Kuo A."/>
            <person name="Mondo S.J."/>
            <person name="Salamov A.A."/>
            <person name="Labutti K."/>
            <person name="Zhao Z."/>
            <person name="Chiniquy J."/>
            <person name="Barry K."/>
            <person name="Brewer H.M."/>
            <person name="Purvine S.O."/>
            <person name="Wright A.T."/>
            <person name="Boxma B."/>
            <person name="Van Alen T."/>
            <person name="Hackstein J.H."/>
            <person name="Baker S.E."/>
            <person name="Grigoriev I.V."/>
            <person name="O'Malley M.A."/>
        </authorList>
    </citation>
    <scope>NUCLEOTIDE SEQUENCE [LARGE SCALE GENOMIC DNA]</scope>
    <source>
        <strain evidence="4 5">G1</strain>
    </source>
</reference>
<name>A0A1Y2BES2_9FUNG</name>
<comment type="caution">
    <text evidence="4">The sequence shown here is derived from an EMBL/GenBank/DDBJ whole genome shotgun (WGS) entry which is preliminary data.</text>
</comment>
<keyword evidence="5" id="KW-1185">Reference proteome</keyword>
<sequence length="294" mass="34723">MTISNELKDRKEQREKGKFPLSNDVDDKNIKDQKGGKIDEERKSEKFELYDYLMPYLSEDEKIELEFLTPEEKSTAFNKIVMKKLFNLYKICSEQMEQEKKYKKNIKENDEEIQYLKNEITENLEQLNNTKKENETLYLNLEEKNKNLEKKSMEIENILGNFENRNITIKNNGENVITSNHGIKKITIKTDVKPKLQEKVITIDKKNKDKTTIIEPNEEYYGLKKVIVKTDIEPELQRKVITIKKEGTITIKPDFMYDGLKEIVITTEISNKINKSYVILIIVFFLIILIISHL</sequence>
<organism evidence="4 5">
    <name type="scientific">Neocallimastix californiae</name>
    <dbReference type="NCBI Taxonomy" id="1754190"/>
    <lineage>
        <taxon>Eukaryota</taxon>
        <taxon>Fungi</taxon>
        <taxon>Fungi incertae sedis</taxon>
        <taxon>Chytridiomycota</taxon>
        <taxon>Chytridiomycota incertae sedis</taxon>
        <taxon>Neocallimastigomycetes</taxon>
        <taxon>Neocallimastigales</taxon>
        <taxon>Neocallimastigaceae</taxon>
        <taxon>Neocallimastix</taxon>
    </lineage>
</organism>
<gene>
    <name evidence="4" type="ORF">LY90DRAFT_512079</name>
</gene>
<evidence type="ECO:0000256" key="1">
    <source>
        <dbReference type="SAM" id="Coils"/>
    </source>
</evidence>
<dbReference type="STRING" id="1754190.A0A1Y2BES2"/>
<dbReference type="EMBL" id="MCOG01000160">
    <property type="protein sequence ID" value="ORY33331.1"/>
    <property type="molecule type" value="Genomic_DNA"/>
</dbReference>
<keyword evidence="1" id="KW-0175">Coiled coil</keyword>
<evidence type="ECO:0000313" key="4">
    <source>
        <dbReference type="EMBL" id="ORY33331.1"/>
    </source>
</evidence>
<protein>
    <submittedName>
        <fullName evidence="4">Uncharacterized protein</fullName>
    </submittedName>
</protein>
<keyword evidence="3" id="KW-1133">Transmembrane helix</keyword>
<keyword evidence="3" id="KW-0472">Membrane</keyword>
<evidence type="ECO:0000313" key="5">
    <source>
        <dbReference type="Proteomes" id="UP000193920"/>
    </source>
</evidence>